<dbReference type="AlphaFoldDB" id="A0A0E9UAH8"/>
<dbReference type="EMBL" id="GBXM01045688">
    <property type="protein sequence ID" value="JAH62889.1"/>
    <property type="molecule type" value="Transcribed_RNA"/>
</dbReference>
<accession>A0A0E9UAH8</accession>
<name>A0A0E9UAH8_ANGAN</name>
<reference evidence="1" key="1">
    <citation type="submission" date="2014-11" db="EMBL/GenBank/DDBJ databases">
        <authorList>
            <person name="Amaro Gonzalez C."/>
        </authorList>
    </citation>
    <scope>NUCLEOTIDE SEQUENCE</scope>
</reference>
<proteinExistence type="predicted"/>
<sequence length="35" mass="3956">MKYHMSGTKSSNNSKAYFERIVFLNRKTGCASLQG</sequence>
<reference evidence="1" key="2">
    <citation type="journal article" date="2015" name="Fish Shellfish Immunol.">
        <title>Early steps in the European eel (Anguilla anguilla)-Vibrio vulnificus interaction in the gills: Role of the RtxA13 toxin.</title>
        <authorList>
            <person name="Callol A."/>
            <person name="Pajuelo D."/>
            <person name="Ebbesson L."/>
            <person name="Teles M."/>
            <person name="MacKenzie S."/>
            <person name="Amaro C."/>
        </authorList>
    </citation>
    <scope>NUCLEOTIDE SEQUENCE</scope>
</reference>
<protein>
    <submittedName>
        <fullName evidence="1">Uncharacterized protein</fullName>
    </submittedName>
</protein>
<evidence type="ECO:0000313" key="1">
    <source>
        <dbReference type="EMBL" id="JAH62889.1"/>
    </source>
</evidence>
<organism evidence="1">
    <name type="scientific">Anguilla anguilla</name>
    <name type="common">European freshwater eel</name>
    <name type="synonym">Muraena anguilla</name>
    <dbReference type="NCBI Taxonomy" id="7936"/>
    <lineage>
        <taxon>Eukaryota</taxon>
        <taxon>Metazoa</taxon>
        <taxon>Chordata</taxon>
        <taxon>Craniata</taxon>
        <taxon>Vertebrata</taxon>
        <taxon>Euteleostomi</taxon>
        <taxon>Actinopterygii</taxon>
        <taxon>Neopterygii</taxon>
        <taxon>Teleostei</taxon>
        <taxon>Anguilliformes</taxon>
        <taxon>Anguillidae</taxon>
        <taxon>Anguilla</taxon>
    </lineage>
</organism>